<name>A0A0S4U817_RALSL</name>
<evidence type="ECO:0000256" key="1">
    <source>
        <dbReference type="ARBA" id="ARBA00001933"/>
    </source>
</evidence>
<dbReference type="GO" id="GO:0019346">
    <property type="term" value="P:transsulfuration"/>
    <property type="evidence" value="ECO:0007669"/>
    <property type="project" value="InterPro"/>
</dbReference>
<dbReference type="InterPro" id="IPR015421">
    <property type="entry name" value="PyrdxlP-dep_Trfase_major"/>
</dbReference>
<dbReference type="GO" id="GO:0005737">
    <property type="term" value="C:cytoplasm"/>
    <property type="evidence" value="ECO:0007669"/>
    <property type="project" value="TreeGrafter"/>
</dbReference>
<dbReference type="GO" id="GO:0047804">
    <property type="term" value="F:cysteine-S-conjugate beta-lyase activity"/>
    <property type="evidence" value="ECO:0007669"/>
    <property type="project" value="UniProtKB-ARBA"/>
</dbReference>
<keyword evidence="3" id="KW-0456">Lyase</keyword>
<comment type="cofactor">
    <cofactor evidence="1 4">
        <name>pyridoxal 5'-phosphate</name>
        <dbReference type="ChEBI" id="CHEBI:597326"/>
    </cofactor>
</comment>
<dbReference type="Pfam" id="PF01053">
    <property type="entry name" value="Cys_Met_Meta_PP"/>
    <property type="match status" value="1"/>
</dbReference>
<accession>A0A0S4U817</accession>
<dbReference type="SUPFAM" id="SSF53383">
    <property type="entry name" value="PLP-dependent transferases"/>
    <property type="match status" value="1"/>
</dbReference>
<evidence type="ECO:0000256" key="4">
    <source>
        <dbReference type="RuleBase" id="RU362118"/>
    </source>
</evidence>
<organism evidence="5">
    <name type="scientific">Ralstonia solanacearum</name>
    <name type="common">Pseudomonas solanacearum</name>
    <dbReference type="NCBI Taxonomy" id="305"/>
    <lineage>
        <taxon>Bacteria</taxon>
        <taxon>Pseudomonadati</taxon>
        <taxon>Pseudomonadota</taxon>
        <taxon>Betaproteobacteria</taxon>
        <taxon>Burkholderiales</taxon>
        <taxon>Burkholderiaceae</taxon>
        <taxon>Ralstonia</taxon>
        <taxon>Ralstonia solanacearum species complex</taxon>
    </lineage>
</organism>
<comment type="similarity">
    <text evidence="4">Belongs to the trans-sulfuration enzymes family.</text>
</comment>
<protein>
    <submittedName>
        <fullName evidence="5">Putative cystathionine gamma-synthase protein</fullName>
    </submittedName>
</protein>
<reference evidence="5" key="1">
    <citation type="submission" date="2015-10" db="EMBL/GenBank/DDBJ databases">
        <authorList>
            <person name="Gilbert D.G."/>
        </authorList>
    </citation>
    <scope>NUCLEOTIDE SEQUENCE</scope>
    <source>
        <strain evidence="5">Phyl III-seqv23</strain>
    </source>
</reference>
<sequence length="513" mass="57005">MYSEELTTDVAPVGAKPVTVETATIGLAQLLSATSDVVELKRRLQEYVLYCQANHVPIQRALIDQLESAMSSAIEVAQARIASERGLHADSELDRQTVECEQFARMMLQTKSYVIQCLEWCAPSYEQSGANQFFDLRAQRNARVNYERYESKEVEAVEQQLADVLGYDTEQTAVLLTSSGMAAYAIVEAFAVRELLNPNDTVLVSPYIYFEASGQLTTLKSFDVVFADSYDVGRILAMAKAHQPRVIFLDPLSNTPEQRLIDLDRFFREIGAMVASRVSVVIDGTMSPGCYRREWAAASDKVEIIYYESCSKYLQLGFDNVMAGYVLAPVAHREKLGVIRRNTGAILSRDCANTFPKYTAETLWKRMDIIARNAMTVTNYFADLAAVQSIVEVHYPGHPSHPDHEIGQRYRTLGGCVSFKFRSGNDYPKLNRLISELIEVCAARGVRLIKGVSFGHTVPRVSASSAMAGFDKPYLRLFVGALGTESILALCRAIEATLLEGSYLESELTHALA</sequence>
<dbReference type="PANTHER" id="PTHR11808">
    <property type="entry name" value="TRANS-SULFURATION ENZYME FAMILY MEMBER"/>
    <property type="match status" value="1"/>
</dbReference>
<dbReference type="InterPro" id="IPR015424">
    <property type="entry name" value="PyrdxlP-dep_Trfase"/>
</dbReference>
<dbReference type="InterPro" id="IPR000277">
    <property type="entry name" value="Cys/Met-Metab_PyrdxlP-dep_enz"/>
</dbReference>
<dbReference type="AlphaFoldDB" id="A0A0S4U817"/>
<proteinExistence type="inferred from homology"/>
<dbReference type="InterPro" id="IPR015422">
    <property type="entry name" value="PyrdxlP-dep_Trfase_small"/>
</dbReference>
<gene>
    <name evidence="5" type="ORF">PSS4_v1_530022</name>
</gene>
<dbReference type="PANTHER" id="PTHR11808:SF50">
    <property type="entry name" value="CYSTATHIONINE BETA-LYASE"/>
    <property type="match status" value="1"/>
</dbReference>
<evidence type="ECO:0000313" key="5">
    <source>
        <dbReference type="EMBL" id="CUV18213.1"/>
    </source>
</evidence>
<dbReference type="EMBL" id="LN899821">
    <property type="protein sequence ID" value="CUV18213.1"/>
    <property type="molecule type" value="Genomic_DNA"/>
</dbReference>
<keyword evidence="2 4" id="KW-0663">Pyridoxal phosphate</keyword>
<dbReference type="Gene3D" id="3.40.640.10">
    <property type="entry name" value="Type I PLP-dependent aspartate aminotransferase-like (Major domain)"/>
    <property type="match status" value="1"/>
</dbReference>
<dbReference type="Gene3D" id="3.90.1150.10">
    <property type="entry name" value="Aspartate Aminotransferase, domain 1"/>
    <property type="match status" value="1"/>
</dbReference>
<dbReference type="GO" id="GO:0030170">
    <property type="term" value="F:pyridoxal phosphate binding"/>
    <property type="evidence" value="ECO:0007669"/>
    <property type="project" value="InterPro"/>
</dbReference>
<evidence type="ECO:0000256" key="2">
    <source>
        <dbReference type="ARBA" id="ARBA00022898"/>
    </source>
</evidence>
<evidence type="ECO:0000256" key="3">
    <source>
        <dbReference type="ARBA" id="ARBA00023239"/>
    </source>
</evidence>